<organism evidence="2 3">
    <name type="scientific">Burkholderia stagnalis</name>
    <dbReference type="NCBI Taxonomy" id="1503054"/>
    <lineage>
        <taxon>Bacteria</taxon>
        <taxon>Pseudomonadati</taxon>
        <taxon>Pseudomonadota</taxon>
        <taxon>Betaproteobacteria</taxon>
        <taxon>Burkholderiales</taxon>
        <taxon>Burkholderiaceae</taxon>
        <taxon>Burkholderia</taxon>
        <taxon>Burkholderia cepacia complex</taxon>
    </lineage>
</organism>
<reference evidence="2 3" key="1">
    <citation type="submission" date="2019-09" db="EMBL/GenBank/DDBJ databases">
        <title>Draft genome sequences of 48 bacterial type strains from the CCUG.</title>
        <authorList>
            <person name="Tunovic T."/>
            <person name="Pineiro-Iglesias B."/>
            <person name="Unosson C."/>
            <person name="Inganas E."/>
            <person name="Ohlen M."/>
            <person name="Cardew S."/>
            <person name="Jensie-Markopoulos S."/>
            <person name="Salva-Serra F."/>
            <person name="Jaen-Luchoro D."/>
            <person name="Karlsson R."/>
            <person name="Svensson-Stadler L."/>
            <person name="Chun J."/>
            <person name="Moore E."/>
        </authorList>
    </citation>
    <scope>NUCLEOTIDE SEQUENCE [LARGE SCALE GENOMIC DNA]</scope>
    <source>
        <strain evidence="2 3">CCUG 65686</strain>
    </source>
</reference>
<protein>
    <submittedName>
        <fullName evidence="2">Uncharacterized protein</fullName>
    </submittedName>
</protein>
<gene>
    <name evidence="2" type="ORF">F7R25_25695</name>
</gene>
<name>A0A6L3MQV2_9BURK</name>
<evidence type="ECO:0000256" key="1">
    <source>
        <dbReference type="SAM" id="MobiDB-lite"/>
    </source>
</evidence>
<accession>A0A6L3MQV2</accession>
<comment type="caution">
    <text evidence="2">The sequence shown here is derived from an EMBL/GenBank/DDBJ whole genome shotgun (WGS) entry which is preliminary data.</text>
</comment>
<proteinExistence type="predicted"/>
<feature type="region of interest" description="Disordered" evidence="1">
    <location>
        <begin position="80"/>
        <end position="101"/>
    </location>
</feature>
<evidence type="ECO:0000313" key="2">
    <source>
        <dbReference type="EMBL" id="KAB0634651.1"/>
    </source>
</evidence>
<dbReference type="AlphaFoldDB" id="A0A6L3MQV2"/>
<dbReference type="Proteomes" id="UP000473470">
    <property type="component" value="Unassembled WGS sequence"/>
</dbReference>
<sequence length="101" mass="11483">MDDDMIMELGDAADYKSNPRHAGLRRAPQARFWPSGRGPARQSPIGFDSDANSLYNHAFSARGVRKNWIQSEVLNVRGHKNRRQAVQGCRWRKTQSRTDTG</sequence>
<evidence type="ECO:0000313" key="3">
    <source>
        <dbReference type="Proteomes" id="UP000473470"/>
    </source>
</evidence>
<dbReference type="EMBL" id="VZOK01000048">
    <property type="protein sequence ID" value="KAB0634651.1"/>
    <property type="molecule type" value="Genomic_DNA"/>
</dbReference>